<accession>A0A401ZY73</accession>
<gene>
    <name evidence="1" type="ORF">KTT_16730</name>
</gene>
<dbReference type="Gene3D" id="3.30.160.250">
    <property type="match status" value="1"/>
</dbReference>
<protein>
    <recommendedName>
        <fullName evidence="3">HicB-like antitoxin of toxin-antitoxin system domain-containing protein</fullName>
    </recommendedName>
</protein>
<dbReference type="EMBL" id="BIFR01000001">
    <property type="protein sequence ID" value="GCE11814.1"/>
    <property type="molecule type" value="Genomic_DNA"/>
</dbReference>
<name>A0A401ZY73_9CHLR</name>
<comment type="caution">
    <text evidence="1">The sequence shown here is derived from an EMBL/GenBank/DDBJ whole genome shotgun (WGS) entry which is preliminary data.</text>
</comment>
<evidence type="ECO:0008006" key="3">
    <source>
        <dbReference type="Google" id="ProtNLM"/>
    </source>
</evidence>
<dbReference type="Proteomes" id="UP000287352">
    <property type="component" value="Unassembled WGS sequence"/>
</dbReference>
<dbReference type="AlphaFoldDB" id="A0A401ZY73"/>
<reference evidence="2" key="1">
    <citation type="submission" date="2018-12" db="EMBL/GenBank/DDBJ databases">
        <title>Tengunoibacter tsumagoiensis gen. nov., sp. nov., Dictyobacter kobayashii sp. nov., D. alpinus sp. nov., and D. joshuensis sp. nov. and description of Dictyobacteraceae fam. nov. within the order Ktedonobacterales isolated from Tengu-no-mugimeshi.</title>
        <authorList>
            <person name="Wang C.M."/>
            <person name="Zheng Y."/>
            <person name="Sakai Y."/>
            <person name="Toyoda A."/>
            <person name="Minakuchi Y."/>
            <person name="Abe K."/>
            <person name="Yokota A."/>
            <person name="Yabe S."/>
        </authorList>
    </citation>
    <scope>NUCLEOTIDE SEQUENCE [LARGE SCALE GENOMIC DNA]</scope>
    <source>
        <strain evidence="2">Uno3</strain>
    </source>
</reference>
<dbReference type="InterPro" id="IPR035069">
    <property type="entry name" value="TTHA1013/TTHA0281-like"/>
</dbReference>
<sequence length="75" mass="8504">MKKPQIQYSMLIEWSEEDKAYLVILPEWAPQVIMPVTHGDTYIEAVKNGQEVLELLINDAVKCGETLPQPKIHAA</sequence>
<organism evidence="1 2">
    <name type="scientific">Tengunoibacter tsumagoiensis</name>
    <dbReference type="NCBI Taxonomy" id="2014871"/>
    <lineage>
        <taxon>Bacteria</taxon>
        <taxon>Bacillati</taxon>
        <taxon>Chloroflexota</taxon>
        <taxon>Ktedonobacteria</taxon>
        <taxon>Ktedonobacterales</taxon>
        <taxon>Dictyobacteraceae</taxon>
        <taxon>Tengunoibacter</taxon>
    </lineage>
</organism>
<proteinExistence type="predicted"/>
<keyword evidence="2" id="KW-1185">Reference proteome</keyword>
<dbReference type="SUPFAM" id="SSF143100">
    <property type="entry name" value="TTHA1013/TTHA0281-like"/>
    <property type="match status" value="1"/>
</dbReference>
<evidence type="ECO:0000313" key="2">
    <source>
        <dbReference type="Proteomes" id="UP000287352"/>
    </source>
</evidence>
<evidence type="ECO:0000313" key="1">
    <source>
        <dbReference type="EMBL" id="GCE11814.1"/>
    </source>
</evidence>
<dbReference type="RefSeq" id="WP_218028890.1">
    <property type="nucleotide sequence ID" value="NZ_BIFR01000001.1"/>
</dbReference>